<evidence type="ECO:0000256" key="2">
    <source>
        <dbReference type="ARBA" id="ARBA00022692"/>
    </source>
</evidence>
<dbReference type="RefSeq" id="WP_191004971.1">
    <property type="nucleotide sequence ID" value="NZ_JACXAD010000009.1"/>
</dbReference>
<comment type="caution">
    <text evidence="7">The sequence shown here is derived from an EMBL/GenBank/DDBJ whole genome shotgun (WGS) entry which is preliminary data.</text>
</comment>
<evidence type="ECO:0000313" key="8">
    <source>
        <dbReference type="Proteomes" id="UP000612233"/>
    </source>
</evidence>
<feature type="transmembrane region" description="Helical" evidence="5">
    <location>
        <begin position="59"/>
        <end position="78"/>
    </location>
</feature>
<evidence type="ECO:0000256" key="1">
    <source>
        <dbReference type="ARBA" id="ARBA00004141"/>
    </source>
</evidence>
<evidence type="ECO:0000313" key="7">
    <source>
        <dbReference type="EMBL" id="MBD2768152.1"/>
    </source>
</evidence>
<keyword evidence="3 5" id="KW-1133">Transmembrane helix</keyword>
<dbReference type="InterPro" id="IPR010432">
    <property type="entry name" value="RDD"/>
</dbReference>
<feature type="transmembrane region" description="Helical" evidence="5">
    <location>
        <begin position="30"/>
        <end position="52"/>
    </location>
</feature>
<sequence>MPFFLMSTIRIQTTQNVTLEYEIASVGDRIVASLIDYGLYITWFIAAGLLGYKLRIGMGGFLTILPTTFYMLACEVFFNGQTLGKKALHLRVVRLDGTRAGLGDYLLRWLLRPVEIVMSVGVVALITILTNGRGQRLGDLAAGTTVITLKKRAQHLSPMAAEAALIEGYQPVFAQAAALSDHDVALIRKILFHHSKQQNYLLINEVANKVKAITGIRTDLQDDPFLKTILRDHAHLAAMENQS</sequence>
<dbReference type="Pfam" id="PF06271">
    <property type="entry name" value="RDD"/>
    <property type="match status" value="1"/>
</dbReference>
<evidence type="ECO:0000256" key="5">
    <source>
        <dbReference type="SAM" id="Phobius"/>
    </source>
</evidence>
<keyword evidence="2 5" id="KW-0812">Transmembrane</keyword>
<dbReference type="PANTHER" id="PTHR38480:SF1">
    <property type="entry name" value="SLR0254 PROTEIN"/>
    <property type="match status" value="1"/>
</dbReference>
<organism evidence="7 8">
    <name type="scientific">Hymenobacter montanus</name>
    <dbReference type="NCBI Taxonomy" id="2771359"/>
    <lineage>
        <taxon>Bacteria</taxon>
        <taxon>Pseudomonadati</taxon>
        <taxon>Bacteroidota</taxon>
        <taxon>Cytophagia</taxon>
        <taxon>Cytophagales</taxon>
        <taxon>Hymenobacteraceae</taxon>
        <taxon>Hymenobacter</taxon>
    </lineage>
</organism>
<keyword evidence="8" id="KW-1185">Reference proteome</keyword>
<feature type="transmembrane region" description="Helical" evidence="5">
    <location>
        <begin position="109"/>
        <end position="129"/>
    </location>
</feature>
<keyword evidence="4 5" id="KW-0472">Membrane</keyword>
<proteinExistence type="predicted"/>
<dbReference type="Proteomes" id="UP000612233">
    <property type="component" value="Unassembled WGS sequence"/>
</dbReference>
<dbReference type="GO" id="GO:0016020">
    <property type="term" value="C:membrane"/>
    <property type="evidence" value="ECO:0007669"/>
    <property type="project" value="UniProtKB-SubCell"/>
</dbReference>
<comment type="subcellular location">
    <subcellularLocation>
        <location evidence="1">Membrane</location>
        <topology evidence="1">Multi-pass membrane protein</topology>
    </subcellularLocation>
</comment>
<gene>
    <name evidence="7" type="ORF">IC235_09640</name>
</gene>
<accession>A0A927BDP2</accession>
<reference evidence="7" key="1">
    <citation type="submission" date="2020-09" db="EMBL/GenBank/DDBJ databases">
        <authorList>
            <person name="Kim M.K."/>
        </authorList>
    </citation>
    <scope>NUCLEOTIDE SEQUENCE</scope>
    <source>
        <strain evidence="7">BT664</strain>
    </source>
</reference>
<evidence type="ECO:0000256" key="3">
    <source>
        <dbReference type="ARBA" id="ARBA00022989"/>
    </source>
</evidence>
<name>A0A927BDP2_9BACT</name>
<dbReference type="PANTHER" id="PTHR38480">
    <property type="entry name" value="SLR0254 PROTEIN"/>
    <property type="match status" value="1"/>
</dbReference>
<dbReference type="AlphaFoldDB" id="A0A927BDP2"/>
<evidence type="ECO:0000259" key="6">
    <source>
        <dbReference type="Pfam" id="PF06271"/>
    </source>
</evidence>
<feature type="domain" description="RDD" evidence="6">
    <location>
        <begin position="24"/>
        <end position="143"/>
    </location>
</feature>
<evidence type="ECO:0000256" key="4">
    <source>
        <dbReference type="ARBA" id="ARBA00023136"/>
    </source>
</evidence>
<protein>
    <submittedName>
        <fullName evidence="7">RDD family protein</fullName>
    </submittedName>
</protein>
<dbReference type="EMBL" id="JACXAD010000009">
    <property type="protein sequence ID" value="MBD2768152.1"/>
    <property type="molecule type" value="Genomic_DNA"/>
</dbReference>